<evidence type="ECO:0000259" key="3">
    <source>
        <dbReference type="PROSITE" id="PS50043"/>
    </source>
</evidence>
<feature type="transmembrane region" description="Helical" evidence="2">
    <location>
        <begin position="12"/>
        <end position="36"/>
    </location>
</feature>
<proteinExistence type="predicted"/>
<sequence length="159" mass="17811">MSDGKYNDGFGMLNYIATHFPMVKIIVLTAIGSSIMTDKMMKIGVRAIVSKLDEVGHLISAIYAVRAGAEYFSPSVNVLKAELRDGRKHLSLTKSEIEVLRLYISGLSVSEIAERLHRTKQTISAQKLKAMHKLGIERDADLYQIIYESRYGLSDIFDL</sequence>
<dbReference type="PROSITE" id="PS50043">
    <property type="entry name" value="HTH_LUXR_2"/>
    <property type="match status" value="1"/>
</dbReference>
<keyword evidence="1" id="KW-0238">DNA-binding</keyword>
<evidence type="ECO:0000313" key="5">
    <source>
        <dbReference type="Proteomes" id="UP000029413"/>
    </source>
</evidence>
<organism evidence="4 5">
    <name type="scientific">Burkholderia cenocepacia</name>
    <dbReference type="NCBI Taxonomy" id="95486"/>
    <lineage>
        <taxon>Bacteria</taxon>
        <taxon>Pseudomonadati</taxon>
        <taxon>Pseudomonadota</taxon>
        <taxon>Betaproteobacteria</taxon>
        <taxon>Burkholderiales</taxon>
        <taxon>Burkholderiaceae</taxon>
        <taxon>Burkholderia</taxon>
        <taxon>Burkholderia cepacia complex</taxon>
    </lineage>
</organism>
<keyword evidence="2" id="KW-0472">Membrane</keyword>
<dbReference type="AlphaFoldDB" id="A0AAN0RXC1"/>
<dbReference type="GO" id="GO:0006355">
    <property type="term" value="P:regulation of DNA-templated transcription"/>
    <property type="evidence" value="ECO:0007669"/>
    <property type="project" value="InterPro"/>
</dbReference>
<dbReference type="Proteomes" id="UP000029413">
    <property type="component" value="Chromosome 2"/>
</dbReference>
<dbReference type="Gene3D" id="3.40.50.2300">
    <property type="match status" value="1"/>
</dbReference>
<name>A0AAN0RXC1_9BURK</name>
<feature type="domain" description="HTH luxR-type" evidence="3">
    <location>
        <begin position="85"/>
        <end position="150"/>
    </location>
</feature>
<dbReference type="SUPFAM" id="SSF46894">
    <property type="entry name" value="C-terminal effector domain of the bipartite response regulators"/>
    <property type="match status" value="1"/>
</dbReference>
<dbReference type="InterPro" id="IPR039420">
    <property type="entry name" value="WalR-like"/>
</dbReference>
<dbReference type="CDD" id="cd06170">
    <property type="entry name" value="LuxR_C_like"/>
    <property type="match status" value="1"/>
</dbReference>
<dbReference type="Pfam" id="PF00196">
    <property type="entry name" value="GerE"/>
    <property type="match status" value="1"/>
</dbReference>
<dbReference type="InterPro" id="IPR016032">
    <property type="entry name" value="Sig_transdc_resp-reg_C-effctor"/>
</dbReference>
<dbReference type="KEGG" id="bcen:DM39_5839"/>
<evidence type="ECO:0000256" key="2">
    <source>
        <dbReference type="SAM" id="Phobius"/>
    </source>
</evidence>
<reference evidence="4 5" key="1">
    <citation type="submission" date="2014-05" db="EMBL/GenBank/DDBJ databases">
        <authorList>
            <person name="Bishop-Lilly K.A."/>
            <person name="Broomall S.M."/>
            <person name="Chain P.S."/>
            <person name="Chertkov O."/>
            <person name="Coyne S.R."/>
            <person name="Daligault H.E."/>
            <person name="Davenport K.W."/>
            <person name="Erkkila T."/>
            <person name="Frey K.G."/>
            <person name="Gibbons H.S."/>
            <person name="Gu W."/>
            <person name="Jaissle J."/>
            <person name="Johnson S.L."/>
            <person name="Koroleva G.I."/>
            <person name="Ladner J.T."/>
            <person name="Lo C.-C."/>
            <person name="Minogue T.D."/>
            <person name="Munk C."/>
            <person name="Palacios G.F."/>
            <person name="Redden C.L."/>
            <person name="Rosenzweig C.N."/>
            <person name="Scholz M.B."/>
            <person name="Teshima H."/>
            <person name="Xu Y."/>
        </authorList>
    </citation>
    <scope>NUCLEOTIDE SEQUENCE [LARGE SCALE GENOMIC DNA]</scope>
    <source>
        <strain evidence="4 5">DDS 22E-1</strain>
    </source>
</reference>
<keyword evidence="5" id="KW-1185">Reference proteome</keyword>
<dbReference type="InterPro" id="IPR000792">
    <property type="entry name" value="Tscrpt_reg_LuxR_C"/>
</dbReference>
<evidence type="ECO:0000256" key="1">
    <source>
        <dbReference type="ARBA" id="ARBA00023125"/>
    </source>
</evidence>
<dbReference type="PANTHER" id="PTHR43214:SF17">
    <property type="entry name" value="TRANSCRIPTIONAL REGULATORY PROTEIN RCSB"/>
    <property type="match status" value="1"/>
</dbReference>
<gene>
    <name evidence="4" type="ORF">DM39_5839</name>
</gene>
<dbReference type="EMBL" id="CP007784">
    <property type="protein sequence ID" value="AIO35777.1"/>
    <property type="molecule type" value="Genomic_DNA"/>
</dbReference>
<keyword evidence="2" id="KW-1133">Transmembrane helix</keyword>
<dbReference type="PRINTS" id="PR00038">
    <property type="entry name" value="HTHLUXR"/>
</dbReference>
<dbReference type="GO" id="GO:0003677">
    <property type="term" value="F:DNA binding"/>
    <property type="evidence" value="ECO:0007669"/>
    <property type="project" value="UniProtKB-KW"/>
</dbReference>
<accession>A0AAN0RXC1</accession>
<dbReference type="PANTHER" id="PTHR43214">
    <property type="entry name" value="TWO-COMPONENT RESPONSE REGULATOR"/>
    <property type="match status" value="1"/>
</dbReference>
<protein>
    <submittedName>
        <fullName evidence="4">Bacterial regulatory s, luxR family protein</fullName>
    </submittedName>
</protein>
<dbReference type="SUPFAM" id="SSF52172">
    <property type="entry name" value="CheY-like"/>
    <property type="match status" value="1"/>
</dbReference>
<dbReference type="SMART" id="SM00421">
    <property type="entry name" value="HTH_LUXR"/>
    <property type="match status" value="1"/>
</dbReference>
<keyword evidence="2" id="KW-0812">Transmembrane</keyword>
<dbReference type="InterPro" id="IPR011006">
    <property type="entry name" value="CheY-like_superfamily"/>
</dbReference>
<evidence type="ECO:0000313" key="4">
    <source>
        <dbReference type="EMBL" id="AIO35777.1"/>
    </source>
</evidence>